<dbReference type="SUPFAM" id="SSF51230">
    <property type="entry name" value="Single hybrid motif"/>
    <property type="match status" value="1"/>
</dbReference>
<dbReference type="RefSeq" id="WP_082402635.1">
    <property type="nucleotide sequence ID" value="NZ_AZFZ01000038.1"/>
</dbReference>
<gene>
    <name evidence="2" type="ORF">FD47_GL001686</name>
</gene>
<dbReference type="PATRIC" id="fig|1423786.4.peg.1793"/>
<comment type="caution">
    <text evidence="2">The sequence shown here is derived from an EMBL/GenBank/DDBJ whole genome shotgun (WGS) entry which is preliminary data.</text>
</comment>
<dbReference type="PANTHER" id="PTHR11715:SF3">
    <property type="entry name" value="GLYCINE CLEAVAGE SYSTEM H PROTEIN-RELATED"/>
    <property type="match status" value="1"/>
</dbReference>
<keyword evidence="1" id="KW-0450">Lipoyl</keyword>
<dbReference type="Proteomes" id="UP000051010">
    <property type="component" value="Unassembled WGS sequence"/>
</dbReference>
<name>A0A0R1YVL2_9LACO</name>
<evidence type="ECO:0000313" key="3">
    <source>
        <dbReference type="Proteomes" id="UP000051010"/>
    </source>
</evidence>
<reference evidence="2 3" key="1">
    <citation type="journal article" date="2015" name="Genome Announc.">
        <title>Expanding the biotechnology potential of lactobacilli through comparative genomics of 213 strains and associated genera.</title>
        <authorList>
            <person name="Sun Z."/>
            <person name="Harris H.M."/>
            <person name="McCann A."/>
            <person name="Guo C."/>
            <person name="Argimon S."/>
            <person name="Zhang W."/>
            <person name="Yang X."/>
            <person name="Jeffery I.B."/>
            <person name="Cooney J.C."/>
            <person name="Kagawa T.F."/>
            <person name="Liu W."/>
            <person name="Song Y."/>
            <person name="Salvetti E."/>
            <person name="Wrobel A."/>
            <person name="Rasinkangas P."/>
            <person name="Parkhill J."/>
            <person name="Rea M.C."/>
            <person name="O'Sullivan O."/>
            <person name="Ritari J."/>
            <person name="Douillard F.P."/>
            <person name="Paul Ross R."/>
            <person name="Yang R."/>
            <person name="Briner A.E."/>
            <person name="Felis G.E."/>
            <person name="de Vos W.M."/>
            <person name="Barrangou R."/>
            <person name="Klaenhammer T.R."/>
            <person name="Caufield P.W."/>
            <person name="Cui Y."/>
            <person name="Zhang H."/>
            <person name="O'Toole P.W."/>
        </authorList>
    </citation>
    <scope>NUCLEOTIDE SEQUENCE [LARGE SCALE GENOMIC DNA]</scope>
    <source>
        <strain evidence="2 3">DSM 18390</strain>
    </source>
</reference>
<sequence length="105" mass="11667">MIKMASIIDDSKFLWQEKTADGHTRIGLNDEARSQIGQISFASFPKNLSEVKAGDEIFSFEGAKAVEDIHTPIDGKVAKVNTDLLETPGNLNDADQDKNWIIELY</sequence>
<dbReference type="GO" id="GO:0005737">
    <property type="term" value="C:cytoplasm"/>
    <property type="evidence" value="ECO:0007669"/>
    <property type="project" value="TreeGrafter"/>
</dbReference>
<dbReference type="Pfam" id="PF01597">
    <property type="entry name" value="GCV_H"/>
    <property type="match status" value="1"/>
</dbReference>
<dbReference type="InterPro" id="IPR002930">
    <property type="entry name" value="GCV_H"/>
</dbReference>
<dbReference type="GO" id="GO:0009249">
    <property type="term" value="P:protein lipoylation"/>
    <property type="evidence" value="ECO:0007669"/>
    <property type="project" value="TreeGrafter"/>
</dbReference>
<dbReference type="InterPro" id="IPR033753">
    <property type="entry name" value="GCV_H/Fam206"/>
</dbReference>
<organism evidence="2 3">
    <name type="scientific">Lentilactobacillus parafarraginis DSM 18390 = JCM 14109</name>
    <dbReference type="NCBI Taxonomy" id="1423786"/>
    <lineage>
        <taxon>Bacteria</taxon>
        <taxon>Bacillati</taxon>
        <taxon>Bacillota</taxon>
        <taxon>Bacilli</taxon>
        <taxon>Lactobacillales</taxon>
        <taxon>Lactobacillaceae</taxon>
        <taxon>Lentilactobacillus</taxon>
    </lineage>
</organism>
<dbReference type="AlphaFoldDB" id="A0A0R1YVL2"/>
<evidence type="ECO:0000256" key="1">
    <source>
        <dbReference type="ARBA" id="ARBA00022823"/>
    </source>
</evidence>
<protein>
    <submittedName>
        <fullName evidence="2">Glycine cleavage H-protein</fullName>
    </submittedName>
</protein>
<dbReference type="EMBL" id="AZFZ01000038">
    <property type="protein sequence ID" value="KRM43091.1"/>
    <property type="molecule type" value="Genomic_DNA"/>
</dbReference>
<proteinExistence type="predicted"/>
<dbReference type="PANTHER" id="PTHR11715">
    <property type="entry name" value="GLYCINE CLEAVAGE SYSTEM H PROTEIN"/>
    <property type="match status" value="1"/>
</dbReference>
<dbReference type="Gene3D" id="2.40.50.100">
    <property type="match status" value="1"/>
</dbReference>
<dbReference type="GO" id="GO:0019464">
    <property type="term" value="P:glycine decarboxylation via glycine cleavage system"/>
    <property type="evidence" value="ECO:0007669"/>
    <property type="project" value="InterPro"/>
</dbReference>
<evidence type="ECO:0000313" key="2">
    <source>
        <dbReference type="EMBL" id="KRM43091.1"/>
    </source>
</evidence>
<accession>A0A0R1YVL2</accession>
<dbReference type="InterPro" id="IPR011053">
    <property type="entry name" value="Single_hybrid_motif"/>
</dbReference>
<dbReference type="CDD" id="cd06848">
    <property type="entry name" value="GCS_H"/>
    <property type="match status" value="1"/>
</dbReference>
<dbReference type="GO" id="GO:0005960">
    <property type="term" value="C:glycine cleavage complex"/>
    <property type="evidence" value="ECO:0007669"/>
    <property type="project" value="InterPro"/>
</dbReference>